<dbReference type="RefSeq" id="WP_269876940.1">
    <property type="nucleotide sequence ID" value="NZ_JAPZVM010000002.1"/>
</dbReference>
<keyword evidence="3" id="KW-1185">Reference proteome</keyword>
<reference evidence="2" key="1">
    <citation type="submission" date="2022-12" db="EMBL/GenBank/DDBJ databases">
        <title>Phocaeicola acetigenes sp. nov., isolated feces from a healthy human.</title>
        <authorList>
            <person name="Do H."/>
            <person name="Ha Y.B."/>
            <person name="Kim J.-S."/>
            <person name="Suh M.K."/>
            <person name="Kim H.S."/>
            <person name="Lee J.-S."/>
        </authorList>
    </citation>
    <scope>NUCLEOTIDE SEQUENCE</scope>
    <source>
        <strain evidence="2">KGMB11183</strain>
    </source>
</reference>
<gene>
    <name evidence="2" type="ORF">O6P32_04070</name>
</gene>
<dbReference type="EMBL" id="JAPZVM010000002">
    <property type="protein sequence ID" value="MCZ8371884.1"/>
    <property type="molecule type" value="Genomic_DNA"/>
</dbReference>
<accession>A0ABT4PFQ7</accession>
<evidence type="ECO:0000313" key="2">
    <source>
        <dbReference type="EMBL" id="MCZ8371884.1"/>
    </source>
</evidence>
<comment type="caution">
    <text evidence="2">The sequence shown here is derived from an EMBL/GenBank/DDBJ whole genome shotgun (WGS) entry which is preliminary data.</text>
</comment>
<feature type="domain" description="Antitoxin SocA-like Panacea" evidence="1">
    <location>
        <begin position="61"/>
        <end position="146"/>
    </location>
</feature>
<name>A0ABT4PFQ7_9BACT</name>
<evidence type="ECO:0000313" key="3">
    <source>
        <dbReference type="Proteomes" id="UP001141933"/>
    </source>
</evidence>
<sequence length="177" mass="20724">MKNYDKIMAFDYMLQLIEEWRINYFKSKNLTVKPLSKLIVLKLLFLVAAPKKNEGPDLLDTFNNFHALPYGPVESDIYNAILDNKIPSYFIKDRSVEVKEKKVYNTQDPLCIRIKDALDDLKDINPLIISLNSFELVEITHKWDSWNRSMKFAEFMGRSSAKMLTESIRSDSNKCFK</sequence>
<dbReference type="InterPro" id="IPR025272">
    <property type="entry name" value="SocA_Panacea"/>
</dbReference>
<proteinExistence type="predicted"/>
<organism evidence="2 3">
    <name type="scientific">Phocaeicola acetigenes</name>
    <dbReference type="NCBI Taxonomy" id="3016083"/>
    <lineage>
        <taxon>Bacteria</taxon>
        <taxon>Pseudomonadati</taxon>
        <taxon>Bacteroidota</taxon>
        <taxon>Bacteroidia</taxon>
        <taxon>Bacteroidales</taxon>
        <taxon>Bacteroidaceae</taxon>
        <taxon>Phocaeicola</taxon>
    </lineage>
</organism>
<protein>
    <submittedName>
        <fullName evidence="2">DUF4065 domain-containing protein</fullName>
    </submittedName>
</protein>
<evidence type="ECO:0000259" key="1">
    <source>
        <dbReference type="Pfam" id="PF13274"/>
    </source>
</evidence>
<dbReference type="Proteomes" id="UP001141933">
    <property type="component" value="Unassembled WGS sequence"/>
</dbReference>
<dbReference type="Pfam" id="PF13274">
    <property type="entry name" value="SocA_Panacea"/>
    <property type="match status" value="1"/>
</dbReference>